<dbReference type="InterPro" id="IPR051159">
    <property type="entry name" value="Hexapeptide_acetyltransf"/>
</dbReference>
<evidence type="ECO:0000256" key="4">
    <source>
        <dbReference type="SAM" id="Phobius"/>
    </source>
</evidence>
<keyword evidence="2" id="KW-0677">Repeat</keyword>
<evidence type="ECO:0000256" key="3">
    <source>
        <dbReference type="ARBA" id="ARBA00023315"/>
    </source>
</evidence>
<evidence type="ECO:0000313" key="6">
    <source>
        <dbReference type="Proteomes" id="UP001165393"/>
    </source>
</evidence>
<keyword evidence="4" id="KW-0472">Membrane</keyword>
<dbReference type="InterPro" id="IPR001451">
    <property type="entry name" value="Hexapep"/>
</dbReference>
<dbReference type="GO" id="GO:0016746">
    <property type="term" value="F:acyltransferase activity"/>
    <property type="evidence" value="ECO:0007669"/>
    <property type="project" value="UniProtKB-KW"/>
</dbReference>
<evidence type="ECO:0000313" key="5">
    <source>
        <dbReference type="EMBL" id="MCM2679538.1"/>
    </source>
</evidence>
<sequence length="243" mass="26702">MTTVLMYRTRLWLKQGNTPLARNLFRLLKSCRQLQLPRIPLLFSLFYRIYLLVTNSFSSMIRVLWWTPLFRSQVIGTSRALYLYGGLPLLSDGLQIHVGDRCRISGHTTFSARAHALTQPLLFIGDNVDVGWQTTIAVGQRVMIHDNVRMAGGCFLAGYPGHPLDAKRRALGEPEDESQVGDIVLEEDVWLATGVKVMAGVTIGRGSIVAAGSVVTTDLPAGVLAGGVPARVIRHLEGTNHEA</sequence>
<dbReference type="PROSITE" id="PS00101">
    <property type="entry name" value="HEXAPEP_TRANSFERASES"/>
    <property type="match status" value="1"/>
</dbReference>
<keyword evidence="4" id="KW-1133">Transmembrane helix</keyword>
<dbReference type="CDD" id="cd04647">
    <property type="entry name" value="LbH_MAT_like"/>
    <property type="match status" value="1"/>
</dbReference>
<gene>
    <name evidence="5" type="ORF">NAF29_07635</name>
</gene>
<dbReference type="SUPFAM" id="SSF51161">
    <property type="entry name" value="Trimeric LpxA-like enzymes"/>
    <property type="match status" value="1"/>
</dbReference>
<dbReference type="EMBL" id="JAMQGP010000003">
    <property type="protein sequence ID" value="MCM2679538.1"/>
    <property type="molecule type" value="Genomic_DNA"/>
</dbReference>
<dbReference type="RefSeq" id="WP_251260987.1">
    <property type="nucleotide sequence ID" value="NZ_JAMQGP010000003.1"/>
</dbReference>
<keyword evidence="1" id="KW-0808">Transferase</keyword>
<protein>
    <submittedName>
        <fullName evidence="5">Acyltransferase</fullName>
    </submittedName>
</protein>
<dbReference type="Pfam" id="PF00132">
    <property type="entry name" value="Hexapep"/>
    <property type="match status" value="1"/>
</dbReference>
<evidence type="ECO:0000256" key="1">
    <source>
        <dbReference type="ARBA" id="ARBA00022679"/>
    </source>
</evidence>
<proteinExistence type="predicted"/>
<dbReference type="InterPro" id="IPR018357">
    <property type="entry name" value="Hexapep_transf_CS"/>
</dbReference>
<dbReference type="PANTHER" id="PTHR23416">
    <property type="entry name" value="SIALIC ACID SYNTHASE-RELATED"/>
    <property type="match status" value="1"/>
</dbReference>
<feature type="transmembrane region" description="Helical" evidence="4">
    <location>
        <begin position="45"/>
        <end position="65"/>
    </location>
</feature>
<accession>A0AA42B7L4</accession>
<dbReference type="AlphaFoldDB" id="A0AA42B7L4"/>
<organism evidence="5 6">
    <name type="scientific">Echinimonas agarilytica</name>
    <dbReference type="NCBI Taxonomy" id="1215918"/>
    <lineage>
        <taxon>Bacteria</taxon>
        <taxon>Pseudomonadati</taxon>
        <taxon>Pseudomonadota</taxon>
        <taxon>Gammaproteobacteria</taxon>
        <taxon>Alteromonadales</taxon>
        <taxon>Echinimonadaceae</taxon>
        <taxon>Echinimonas</taxon>
    </lineage>
</organism>
<keyword evidence="6" id="KW-1185">Reference proteome</keyword>
<name>A0AA42B7L4_9GAMM</name>
<comment type="caution">
    <text evidence="5">The sequence shown here is derived from an EMBL/GenBank/DDBJ whole genome shotgun (WGS) entry which is preliminary data.</text>
</comment>
<dbReference type="InterPro" id="IPR011004">
    <property type="entry name" value="Trimer_LpxA-like_sf"/>
</dbReference>
<dbReference type="PANTHER" id="PTHR23416:SF78">
    <property type="entry name" value="LIPOPOLYSACCHARIDE BIOSYNTHESIS O-ACETYL TRANSFERASE WBBJ-RELATED"/>
    <property type="match status" value="1"/>
</dbReference>
<dbReference type="Proteomes" id="UP001165393">
    <property type="component" value="Unassembled WGS sequence"/>
</dbReference>
<reference evidence="5 6" key="1">
    <citation type="journal article" date="2013" name="Antonie Van Leeuwenhoek">
        <title>Echinimonas agarilytica gen. nov., sp. nov., a new gammaproteobacterium isolated from the sea urchin Strongylocentrotus intermedius.</title>
        <authorList>
            <person name="Nedashkovskaya O.I."/>
            <person name="Stenkova A.M."/>
            <person name="Zhukova N.V."/>
            <person name="Van Trappen S."/>
            <person name="Lee J.S."/>
            <person name="Kim S.B."/>
        </authorList>
    </citation>
    <scope>NUCLEOTIDE SEQUENCE [LARGE SCALE GENOMIC DNA]</scope>
    <source>
        <strain evidence="5 6">KMM 6351</strain>
    </source>
</reference>
<keyword evidence="4" id="KW-0812">Transmembrane</keyword>
<keyword evidence="3 5" id="KW-0012">Acyltransferase</keyword>
<evidence type="ECO:0000256" key="2">
    <source>
        <dbReference type="ARBA" id="ARBA00022737"/>
    </source>
</evidence>
<dbReference type="Gene3D" id="2.160.10.10">
    <property type="entry name" value="Hexapeptide repeat proteins"/>
    <property type="match status" value="1"/>
</dbReference>